<reference evidence="1" key="1">
    <citation type="submission" date="2021-04" db="EMBL/GenBank/DDBJ databases">
        <title>Genome based classification of Actinospica acidithermotolerans sp. nov., an actinobacterium isolated from an Indonesian hot spring.</title>
        <authorList>
            <person name="Kusuma A.B."/>
            <person name="Putra K.E."/>
            <person name="Nafisah S."/>
            <person name="Loh J."/>
            <person name="Nouioui I."/>
            <person name="Goodfellow M."/>
        </authorList>
    </citation>
    <scope>NUCLEOTIDE SEQUENCE</scope>
    <source>
        <strain evidence="1">MGRD01-02</strain>
    </source>
</reference>
<sequence length="62" mass="7132">MHERHSRGRYIVDCPACLGTGKVPRPNSIVLHGCMLCWERGVVSTIVAERWRKRDEPSDDVR</sequence>
<accession>A0A941ENS5</accession>
<dbReference type="EMBL" id="JAGSOH010000171">
    <property type="protein sequence ID" value="MBR7830974.1"/>
    <property type="molecule type" value="Genomic_DNA"/>
</dbReference>
<protein>
    <submittedName>
        <fullName evidence="1">Uncharacterized protein</fullName>
    </submittedName>
</protein>
<gene>
    <name evidence="1" type="ORF">KDK95_32010</name>
</gene>
<keyword evidence="2" id="KW-1185">Reference proteome</keyword>
<comment type="caution">
    <text evidence="1">The sequence shown here is derived from an EMBL/GenBank/DDBJ whole genome shotgun (WGS) entry which is preliminary data.</text>
</comment>
<name>A0A941ENS5_9ACTN</name>
<evidence type="ECO:0000313" key="2">
    <source>
        <dbReference type="Proteomes" id="UP000676325"/>
    </source>
</evidence>
<proteinExistence type="predicted"/>
<evidence type="ECO:0000313" key="1">
    <source>
        <dbReference type="EMBL" id="MBR7830974.1"/>
    </source>
</evidence>
<dbReference type="RefSeq" id="WP_212522093.1">
    <property type="nucleotide sequence ID" value="NZ_JAGSOH010000171.1"/>
</dbReference>
<dbReference type="AlphaFoldDB" id="A0A941ENS5"/>
<organism evidence="1 2">
    <name type="scientific">Actinospica acidithermotolerans</name>
    <dbReference type="NCBI Taxonomy" id="2828514"/>
    <lineage>
        <taxon>Bacteria</taxon>
        <taxon>Bacillati</taxon>
        <taxon>Actinomycetota</taxon>
        <taxon>Actinomycetes</taxon>
        <taxon>Catenulisporales</taxon>
        <taxon>Actinospicaceae</taxon>
        <taxon>Actinospica</taxon>
    </lineage>
</organism>
<dbReference type="Proteomes" id="UP000676325">
    <property type="component" value="Unassembled WGS sequence"/>
</dbReference>